<comment type="catalytic activity">
    <reaction evidence="1">
        <text>ATP + protein L-histidine = ADP + protein N-phospho-L-histidine.</text>
        <dbReference type="EC" id="2.7.13.3"/>
    </reaction>
</comment>
<dbReference type="InterPro" id="IPR004358">
    <property type="entry name" value="Sig_transdc_His_kin-like_C"/>
</dbReference>
<feature type="transmembrane region" description="Helical" evidence="6">
    <location>
        <begin position="12"/>
        <end position="29"/>
    </location>
</feature>
<comment type="caution">
    <text evidence="8">The sequence shown here is derived from an EMBL/GenBank/DDBJ whole genome shotgun (WGS) entry which is preliminary data.</text>
</comment>
<reference evidence="10 11" key="2">
    <citation type="journal article" date="2019" name="PLoS Negl. Trop. Dis.">
        <title>Revisiting the worldwide diversity of Leptospira species in the environment.</title>
        <authorList>
            <person name="Vincent A.T."/>
            <person name="Schiettekatte O."/>
            <person name="Bourhy P."/>
            <person name="Veyrier F.J."/>
            <person name="Picardeau M."/>
        </authorList>
    </citation>
    <scope>NUCLEOTIDE SEQUENCE [LARGE SCALE GENOMIC DNA]</scope>
    <source>
        <strain evidence="10">201702690</strain>
        <strain evidence="8 11">SSW18</strain>
    </source>
</reference>
<dbReference type="FunFam" id="3.30.565.10:FF:000006">
    <property type="entry name" value="Sensor histidine kinase WalK"/>
    <property type="match status" value="1"/>
</dbReference>
<keyword evidence="10" id="KW-1185">Reference proteome</keyword>
<dbReference type="InterPro" id="IPR003594">
    <property type="entry name" value="HATPase_dom"/>
</dbReference>
<evidence type="ECO:0000313" key="8">
    <source>
        <dbReference type="EMBL" id="TGK02818.1"/>
    </source>
</evidence>
<feature type="domain" description="Histidine kinase" evidence="7">
    <location>
        <begin position="472"/>
        <end position="686"/>
    </location>
</feature>
<name>A0A5F1ZR75_9LEPT</name>
<dbReference type="SMART" id="SM00388">
    <property type="entry name" value="HisKA"/>
    <property type="match status" value="1"/>
</dbReference>
<evidence type="ECO:0000256" key="3">
    <source>
        <dbReference type="ARBA" id="ARBA00022553"/>
    </source>
</evidence>
<dbReference type="InterPro" id="IPR005467">
    <property type="entry name" value="His_kinase_dom"/>
</dbReference>
<dbReference type="PRINTS" id="PR00344">
    <property type="entry name" value="BCTRLSENSOR"/>
</dbReference>
<dbReference type="Gene3D" id="1.10.287.130">
    <property type="match status" value="1"/>
</dbReference>
<dbReference type="EC" id="2.7.13.3" evidence="2"/>
<dbReference type="EMBL" id="RQER01000004">
    <property type="protein sequence ID" value="TGK02818.1"/>
    <property type="molecule type" value="Genomic_DNA"/>
</dbReference>
<accession>A0A5F1ZR75</accession>
<feature type="transmembrane region" description="Helical" evidence="6">
    <location>
        <begin position="173"/>
        <end position="196"/>
    </location>
</feature>
<sequence>MLSYNTKLRMGFIGAGFLALIIGFSSWISSRNLAVSKDWESHTFGILSKLEKLSAAIRESEINLLSYVSTRQRIHVQNYENSKLVAIEAWQELKAQTGDNVEQQLTLNKIEKAFLKRDQLIHEILDHPGDAERIKARIIPVEEEMKHLAEDLKQRESKLLVIRSSDSKTKMMIAEWILGISFLFNIFVLVVLYKFLNNEYKLRAKTETDFFEKNTLLGLIMDNMADGVVVLDKSGSRILLNDKSEKLLAESSDLLISLDNLKSKQGKLVLKPGTAEEQIILANGTTLNDREGRDLGKVFLLSDITLEEGISNEKEIYMREMLMIKTALDCVSSNIMIADNDLNVVYTNKSVVNMFQAAKENIRTEYPNFSPESLLGSCIDSFHVHPEKQRHILSTFNFTHKSSISIGGREFNLSADPVIDEKGERLGSVVEWLDVTERNRKEFLINQLNRDLEENVKKLEYANKELEAFSYSVSHDLRAPIRGVDGFARIMLEDFAPKMEPEAVRLLNVIASNSKFMGQLIDDLLGFYRVSKVEPKADRVDMKHMVMDAIEIINQEYQYDKIDTRISDLPIIRGDGAMLKQVWLNLISNAFKYSSKSQHPTVEIGYLSGEKDKTFFVKDNGVGFNNQYTHKLFKVFQRLHSNEEFQGTGIGLAIVDRIIKRHGGEVRAEGKIGEGATFYFTLPNKD</sequence>
<dbReference type="Pfam" id="PF05227">
    <property type="entry name" value="CHASE3"/>
    <property type="match status" value="1"/>
</dbReference>
<keyword evidence="5 8" id="KW-0418">Kinase</keyword>
<keyword evidence="6" id="KW-0812">Transmembrane</keyword>
<protein>
    <recommendedName>
        <fullName evidence="2">histidine kinase</fullName>
        <ecNumber evidence="2">2.7.13.3</ecNumber>
    </recommendedName>
</protein>
<dbReference type="InterPro" id="IPR036890">
    <property type="entry name" value="HATPase_C_sf"/>
</dbReference>
<evidence type="ECO:0000313" key="11">
    <source>
        <dbReference type="Proteomes" id="UP000297946"/>
    </source>
</evidence>
<dbReference type="InterPro" id="IPR007891">
    <property type="entry name" value="CHASE3"/>
</dbReference>
<dbReference type="InterPro" id="IPR000014">
    <property type="entry name" value="PAS"/>
</dbReference>
<dbReference type="SUPFAM" id="SSF47384">
    <property type="entry name" value="Homodimeric domain of signal transducing histidine kinase"/>
    <property type="match status" value="1"/>
</dbReference>
<dbReference type="Proteomes" id="UP000297946">
    <property type="component" value="Unassembled WGS sequence"/>
</dbReference>
<dbReference type="PANTHER" id="PTHR42878:SF15">
    <property type="entry name" value="BACTERIOPHYTOCHROME"/>
    <property type="match status" value="1"/>
</dbReference>
<evidence type="ECO:0000256" key="1">
    <source>
        <dbReference type="ARBA" id="ARBA00000085"/>
    </source>
</evidence>
<dbReference type="GO" id="GO:0007234">
    <property type="term" value="P:osmosensory signaling via phosphorelay pathway"/>
    <property type="evidence" value="ECO:0007669"/>
    <property type="project" value="TreeGrafter"/>
</dbReference>
<dbReference type="Pfam" id="PF02518">
    <property type="entry name" value="HATPase_c"/>
    <property type="match status" value="1"/>
</dbReference>
<dbReference type="PROSITE" id="PS50109">
    <property type="entry name" value="HIS_KIN"/>
    <property type="match status" value="1"/>
</dbReference>
<evidence type="ECO:0000256" key="5">
    <source>
        <dbReference type="ARBA" id="ARBA00022777"/>
    </source>
</evidence>
<dbReference type="InterPro" id="IPR003661">
    <property type="entry name" value="HisK_dim/P_dom"/>
</dbReference>
<evidence type="ECO:0000313" key="10">
    <source>
        <dbReference type="Proteomes" id="UP000297273"/>
    </source>
</evidence>
<keyword evidence="3" id="KW-0597">Phosphoprotein</keyword>
<dbReference type="EMBL" id="RQGC01000008">
    <property type="protein sequence ID" value="TGL39977.1"/>
    <property type="molecule type" value="Genomic_DNA"/>
</dbReference>
<dbReference type="Proteomes" id="UP000297273">
    <property type="component" value="Unassembled WGS sequence"/>
</dbReference>
<evidence type="ECO:0000259" key="7">
    <source>
        <dbReference type="PROSITE" id="PS50109"/>
    </source>
</evidence>
<dbReference type="Gene3D" id="3.30.565.10">
    <property type="entry name" value="Histidine kinase-like ATPase, C-terminal domain"/>
    <property type="match status" value="1"/>
</dbReference>
<dbReference type="FunFam" id="3.30.450.20:FF:000075">
    <property type="entry name" value="Methyl-accepting chemotaxis protein"/>
    <property type="match status" value="1"/>
</dbReference>
<dbReference type="Gene3D" id="3.30.450.20">
    <property type="entry name" value="PAS domain"/>
    <property type="match status" value="1"/>
</dbReference>
<evidence type="ECO:0000313" key="9">
    <source>
        <dbReference type="EMBL" id="TGL39977.1"/>
    </source>
</evidence>
<dbReference type="GO" id="GO:0030295">
    <property type="term" value="F:protein kinase activator activity"/>
    <property type="evidence" value="ECO:0007669"/>
    <property type="project" value="TreeGrafter"/>
</dbReference>
<dbReference type="InterPro" id="IPR050351">
    <property type="entry name" value="BphY/WalK/GraS-like"/>
</dbReference>
<evidence type="ECO:0000256" key="6">
    <source>
        <dbReference type="SAM" id="Phobius"/>
    </source>
</evidence>
<dbReference type="GO" id="GO:0000155">
    <property type="term" value="F:phosphorelay sensor kinase activity"/>
    <property type="evidence" value="ECO:0007669"/>
    <property type="project" value="InterPro"/>
</dbReference>
<keyword evidence="6" id="KW-0472">Membrane</keyword>
<proteinExistence type="predicted"/>
<keyword evidence="4" id="KW-0808">Transferase</keyword>
<dbReference type="AlphaFoldDB" id="A0A5F1ZR75"/>
<dbReference type="SMART" id="SM00387">
    <property type="entry name" value="HATPase_c"/>
    <property type="match status" value="1"/>
</dbReference>
<dbReference type="Pfam" id="PF00512">
    <property type="entry name" value="HisKA"/>
    <property type="match status" value="1"/>
</dbReference>
<keyword evidence="6" id="KW-1133">Transmembrane helix</keyword>
<dbReference type="SUPFAM" id="SSF55874">
    <property type="entry name" value="ATPase domain of HSP90 chaperone/DNA topoisomerase II/histidine kinase"/>
    <property type="match status" value="1"/>
</dbReference>
<dbReference type="InterPro" id="IPR036097">
    <property type="entry name" value="HisK_dim/P_sf"/>
</dbReference>
<evidence type="ECO:0000256" key="4">
    <source>
        <dbReference type="ARBA" id="ARBA00022679"/>
    </source>
</evidence>
<dbReference type="CDD" id="cd00082">
    <property type="entry name" value="HisKA"/>
    <property type="match status" value="1"/>
</dbReference>
<dbReference type="Pfam" id="PF13188">
    <property type="entry name" value="PAS_8"/>
    <property type="match status" value="1"/>
</dbReference>
<evidence type="ECO:0000256" key="2">
    <source>
        <dbReference type="ARBA" id="ARBA00012438"/>
    </source>
</evidence>
<dbReference type="GO" id="GO:0000156">
    <property type="term" value="F:phosphorelay response regulator activity"/>
    <property type="evidence" value="ECO:0007669"/>
    <property type="project" value="TreeGrafter"/>
</dbReference>
<organism evidence="8 11">
    <name type="scientific">Leptospira langatensis</name>
    <dbReference type="NCBI Taxonomy" id="2484983"/>
    <lineage>
        <taxon>Bacteria</taxon>
        <taxon>Pseudomonadati</taxon>
        <taxon>Spirochaetota</taxon>
        <taxon>Spirochaetia</taxon>
        <taxon>Leptospirales</taxon>
        <taxon>Leptospiraceae</taxon>
        <taxon>Leptospira</taxon>
    </lineage>
</organism>
<dbReference type="PANTHER" id="PTHR42878">
    <property type="entry name" value="TWO-COMPONENT HISTIDINE KINASE"/>
    <property type="match status" value="1"/>
</dbReference>
<reference evidence="9" key="1">
    <citation type="submission" date="2018-10" db="EMBL/GenBank/DDBJ databases">
        <authorList>
            <person name="Vincent A.T."/>
            <person name="Schiettekatte O."/>
            <person name="Bourhy P."/>
            <person name="Veyrier F.J."/>
            <person name="Picardeau M."/>
        </authorList>
    </citation>
    <scope>NUCLEOTIDE SEQUENCE</scope>
    <source>
        <strain evidence="9">201702690</strain>
    </source>
</reference>
<gene>
    <name evidence="8" type="ORF">EHO57_05760</name>
    <name evidence="9" type="ORF">EHQ53_12350</name>
</gene>
<dbReference type="OrthoDB" id="9813394at2"/>